<evidence type="ECO:0000256" key="12">
    <source>
        <dbReference type="ARBA" id="ARBA00022781"/>
    </source>
</evidence>
<keyword evidence="12 19" id="KW-0375">Hydrogen ion transport</keyword>
<keyword evidence="4 19" id="KW-0813">Transport</keyword>
<keyword evidence="25" id="KW-1185">Reference proteome</keyword>
<comment type="subunit">
    <text evidence="19">Component of the cbb3-type cytochrome c oxidase.</text>
</comment>
<dbReference type="eggNOG" id="COG2010">
    <property type="taxonomic scope" value="Bacteria"/>
</dbReference>
<organism evidence="24 25">
    <name type="scientific">Albidiferax ferrireducens (strain ATCC BAA-621 / DSM 15236 / T118)</name>
    <name type="common">Rhodoferax ferrireducens</name>
    <dbReference type="NCBI Taxonomy" id="338969"/>
    <lineage>
        <taxon>Bacteria</taxon>
        <taxon>Pseudomonadati</taxon>
        <taxon>Pseudomonadota</taxon>
        <taxon>Betaproteobacteria</taxon>
        <taxon>Burkholderiales</taxon>
        <taxon>Comamonadaceae</taxon>
        <taxon>Rhodoferax</taxon>
    </lineage>
</organism>
<feature type="binding site" description="axial binding residue" evidence="20">
    <location>
        <position position="147"/>
    </location>
    <ligand>
        <name>heme c</name>
        <dbReference type="ChEBI" id="CHEBI:61717"/>
        <label>1</label>
    </ligand>
    <ligandPart>
        <name>Fe</name>
        <dbReference type="ChEBI" id="CHEBI:18248"/>
    </ligandPart>
</feature>
<keyword evidence="16 19" id="KW-0408">Iron</keyword>
<feature type="binding site" description="covalent" evidence="21">
    <location>
        <position position="143"/>
    </location>
    <ligand>
        <name>heme c</name>
        <dbReference type="ChEBI" id="CHEBI:61717"/>
        <label>1</label>
    </ligand>
</feature>
<evidence type="ECO:0000256" key="18">
    <source>
        <dbReference type="ARBA" id="ARBA00023136"/>
    </source>
</evidence>
<evidence type="ECO:0000256" key="8">
    <source>
        <dbReference type="ARBA" id="ARBA00022660"/>
    </source>
</evidence>
<evidence type="ECO:0000256" key="6">
    <source>
        <dbReference type="ARBA" id="ARBA00022519"/>
    </source>
</evidence>
<dbReference type="GO" id="GO:0005506">
    <property type="term" value="F:iron ion binding"/>
    <property type="evidence" value="ECO:0007669"/>
    <property type="project" value="InterPro"/>
</dbReference>
<dbReference type="EMBL" id="CP000267">
    <property type="protein sequence ID" value="ABD69659.1"/>
    <property type="molecule type" value="Genomic_DNA"/>
</dbReference>
<keyword evidence="7 19" id="KW-0349">Heme</keyword>
<dbReference type="InterPro" id="IPR008168">
    <property type="entry name" value="Cyt_C_IC"/>
</dbReference>
<dbReference type="PANTHER" id="PTHR33751:SF1">
    <property type="entry name" value="CBB3-TYPE CYTOCHROME C OXIDASE SUBUNIT FIXP"/>
    <property type="match status" value="1"/>
</dbReference>
<evidence type="ECO:0000256" key="17">
    <source>
        <dbReference type="ARBA" id="ARBA00023065"/>
    </source>
</evidence>
<dbReference type="GO" id="GO:0005886">
    <property type="term" value="C:plasma membrane"/>
    <property type="evidence" value="ECO:0007669"/>
    <property type="project" value="UniProtKB-SubCell"/>
</dbReference>
<dbReference type="GO" id="GO:0020037">
    <property type="term" value="F:heme binding"/>
    <property type="evidence" value="ECO:0007669"/>
    <property type="project" value="InterPro"/>
</dbReference>
<evidence type="ECO:0000256" key="7">
    <source>
        <dbReference type="ARBA" id="ARBA00022617"/>
    </source>
</evidence>
<keyword evidence="5 19" id="KW-1003">Cell membrane</keyword>
<evidence type="ECO:0000256" key="15">
    <source>
        <dbReference type="ARBA" id="ARBA00023002"/>
    </source>
</evidence>
<evidence type="ECO:0000256" key="10">
    <source>
        <dbReference type="ARBA" id="ARBA00022723"/>
    </source>
</evidence>
<dbReference type="GO" id="GO:0009055">
    <property type="term" value="F:electron transfer activity"/>
    <property type="evidence" value="ECO:0007669"/>
    <property type="project" value="InterPro"/>
</dbReference>
<feature type="transmembrane region" description="Helical" evidence="22">
    <location>
        <begin position="62"/>
        <end position="81"/>
    </location>
</feature>
<feature type="domain" description="Cytochrome c" evidence="23">
    <location>
        <begin position="217"/>
        <end position="297"/>
    </location>
</feature>
<comment type="function">
    <text evidence="19">C-type cytochrome. Part of the cbb3-type cytochrome c oxidase complex.</text>
</comment>
<evidence type="ECO:0000256" key="1">
    <source>
        <dbReference type="ARBA" id="ARBA00004533"/>
    </source>
</evidence>
<dbReference type="PANTHER" id="PTHR33751">
    <property type="entry name" value="CBB3-TYPE CYTOCHROME C OXIDASE SUBUNIT FIXP"/>
    <property type="match status" value="1"/>
</dbReference>
<dbReference type="HOGENOM" id="CLU_047545_2_0_4"/>
<dbReference type="GO" id="GO:0016491">
    <property type="term" value="F:oxidoreductase activity"/>
    <property type="evidence" value="ECO:0007669"/>
    <property type="project" value="UniProtKB-KW"/>
</dbReference>
<dbReference type="Pfam" id="PF14715">
    <property type="entry name" value="FixP_N"/>
    <property type="match status" value="1"/>
</dbReference>
<evidence type="ECO:0000256" key="11">
    <source>
        <dbReference type="ARBA" id="ARBA00022737"/>
    </source>
</evidence>
<keyword evidence="14 22" id="KW-1133">Transmembrane helix</keyword>
<dbReference type="PROSITE" id="PS51007">
    <property type="entry name" value="CYTC"/>
    <property type="match status" value="2"/>
</dbReference>
<evidence type="ECO:0000256" key="20">
    <source>
        <dbReference type="PIRSR" id="PIRSR000006-1"/>
    </source>
</evidence>
<feature type="binding site" description="covalent" evidence="21">
    <location>
        <position position="146"/>
    </location>
    <ligand>
        <name>heme c</name>
        <dbReference type="ChEBI" id="CHEBI:61717"/>
        <label>1</label>
    </ligand>
</feature>
<evidence type="ECO:0000256" key="16">
    <source>
        <dbReference type="ARBA" id="ARBA00023004"/>
    </source>
</evidence>
<dbReference type="RefSeq" id="WP_011464227.1">
    <property type="nucleotide sequence ID" value="NC_007908.1"/>
</dbReference>
<dbReference type="PRINTS" id="PR00605">
    <property type="entry name" value="CYTCHROMECIC"/>
</dbReference>
<dbReference type="KEGG" id="rfr:Rfer_1933"/>
<evidence type="ECO:0000256" key="13">
    <source>
        <dbReference type="ARBA" id="ARBA00022982"/>
    </source>
</evidence>
<gene>
    <name evidence="24" type="ordered locus">Rfer_1933</name>
</gene>
<dbReference type="InterPro" id="IPR004678">
    <property type="entry name" value="Cyt_c_oxidase_cbb3_su3"/>
</dbReference>
<dbReference type="InterPro" id="IPR050597">
    <property type="entry name" value="Cytochrome_c_Oxidase_Subunit"/>
</dbReference>
<dbReference type="UniPathway" id="UPA00705"/>
<dbReference type="Gene3D" id="1.10.760.10">
    <property type="entry name" value="Cytochrome c-like domain"/>
    <property type="match status" value="2"/>
</dbReference>
<feature type="binding site" description="axial binding residue" evidence="20">
    <location>
        <position position="186"/>
    </location>
    <ligand>
        <name>heme c</name>
        <dbReference type="ChEBI" id="CHEBI:61717"/>
        <label>2</label>
    </ligand>
    <ligandPart>
        <name>Fe</name>
        <dbReference type="ChEBI" id="CHEBI:18248"/>
    </ligandPart>
</feature>
<dbReference type="InterPro" id="IPR032858">
    <property type="entry name" value="CcoP_N"/>
</dbReference>
<protein>
    <recommendedName>
        <fullName evidence="19">Cbb3-type cytochrome c oxidase subunit</fullName>
    </recommendedName>
</protein>
<comment type="cofactor">
    <cofactor evidence="19 21">
        <name>heme c</name>
        <dbReference type="ChEBI" id="CHEBI:61717"/>
    </cofactor>
    <text evidence="19 21">Binds 2 heme C groups per subunit.</text>
</comment>
<dbReference type="InterPro" id="IPR036909">
    <property type="entry name" value="Cyt_c-like_dom_sf"/>
</dbReference>
<feature type="transmembrane region" description="Helical" evidence="22">
    <location>
        <begin position="6"/>
        <end position="30"/>
    </location>
</feature>
<dbReference type="GO" id="GO:1902600">
    <property type="term" value="P:proton transmembrane transport"/>
    <property type="evidence" value="ECO:0007669"/>
    <property type="project" value="UniProtKB-KW"/>
</dbReference>
<comment type="similarity">
    <text evidence="3 19">Belongs to the CcoP / FixP family.</text>
</comment>
<evidence type="ECO:0000256" key="9">
    <source>
        <dbReference type="ARBA" id="ARBA00022692"/>
    </source>
</evidence>
<feature type="binding site" description="axial binding residue" evidence="20">
    <location>
        <position position="274"/>
    </location>
    <ligand>
        <name>heme c</name>
        <dbReference type="ChEBI" id="CHEBI:61717"/>
        <label>1</label>
    </ligand>
    <ligandPart>
        <name>Fe</name>
        <dbReference type="ChEBI" id="CHEBI:18248"/>
    </ligandPart>
</feature>
<evidence type="ECO:0000256" key="21">
    <source>
        <dbReference type="PIRSR" id="PIRSR000006-2"/>
    </source>
</evidence>
<keyword evidence="11" id="KW-0677">Repeat</keyword>
<proteinExistence type="inferred from homology"/>
<keyword evidence="10 19" id="KW-0479">Metal-binding</keyword>
<evidence type="ECO:0000313" key="24">
    <source>
        <dbReference type="EMBL" id="ABD69659.1"/>
    </source>
</evidence>
<evidence type="ECO:0000256" key="19">
    <source>
        <dbReference type="PIRNR" id="PIRNR000006"/>
    </source>
</evidence>
<dbReference type="Proteomes" id="UP000008332">
    <property type="component" value="Chromosome"/>
</dbReference>
<dbReference type="AlphaFoldDB" id="Q21X44"/>
<dbReference type="Gene3D" id="6.10.280.130">
    <property type="match status" value="1"/>
</dbReference>
<keyword evidence="9 22" id="KW-0812">Transmembrane</keyword>
<evidence type="ECO:0000256" key="22">
    <source>
        <dbReference type="SAM" id="Phobius"/>
    </source>
</evidence>
<name>Q21X44_ALBFT</name>
<keyword evidence="18 19" id="KW-0472">Membrane</keyword>
<comment type="subcellular location">
    <subcellularLocation>
        <location evidence="1 19">Cell inner membrane</location>
    </subcellularLocation>
</comment>
<sequence length="305" mass="32511">MSDFTSNFWSIYVAGITIVSIVACLLLLILTGKSKGMSTSDNTTGHVWDGDLREMNNPLPRWWAWLFVITIVFSFIYLALYPGLGTYGGKLGWTSVGQHQAEVDKGNAEVAPLYAKFSAMKPEDVAKDAQAMAIGERLFMNNCAQCHGSDARGNKGFPNLTDNDWLGGGTPEIIKADITKGRIAVMPPMAAAVGTAEDVKNLAQYVLSLSGSPHDSVQAALGKEKFAVCAACHGIDGKGNQTLGSANLTDNIWLHGYGEAAIVAMINEGKTNQMPAQADKLTEAQVHVLASYVWGLSNKGGIAAQ</sequence>
<dbReference type="InterPro" id="IPR038414">
    <property type="entry name" value="CcoP_N_sf"/>
</dbReference>
<dbReference type="GO" id="GO:0006119">
    <property type="term" value="P:oxidative phosphorylation"/>
    <property type="evidence" value="ECO:0007669"/>
    <property type="project" value="UniProtKB-UniPathway"/>
</dbReference>
<feature type="binding site" description="axial binding residue" evidence="20">
    <location>
        <position position="233"/>
    </location>
    <ligand>
        <name>heme c</name>
        <dbReference type="ChEBI" id="CHEBI:61717"/>
        <label>2</label>
    </ligand>
    <ligandPart>
        <name>Fe</name>
        <dbReference type="ChEBI" id="CHEBI:18248"/>
    </ligandPart>
</feature>
<dbReference type="SUPFAM" id="SSF46626">
    <property type="entry name" value="Cytochrome c"/>
    <property type="match status" value="2"/>
</dbReference>
<keyword evidence="13 19" id="KW-0249">Electron transport</keyword>
<accession>Q21X44</accession>
<keyword evidence="6 19" id="KW-0997">Cell inner membrane</keyword>
<dbReference type="Pfam" id="PF13442">
    <property type="entry name" value="Cytochrome_CBB3"/>
    <property type="match status" value="2"/>
</dbReference>
<evidence type="ECO:0000256" key="4">
    <source>
        <dbReference type="ARBA" id="ARBA00022448"/>
    </source>
</evidence>
<evidence type="ECO:0000256" key="2">
    <source>
        <dbReference type="ARBA" id="ARBA00004673"/>
    </source>
</evidence>
<reference evidence="25" key="1">
    <citation type="submission" date="2006-02" db="EMBL/GenBank/DDBJ databases">
        <title>Complete sequence of chromosome of Rhodoferax ferrireducens DSM 15236.</title>
        <authorList>
            <person name="Copeland A."/>
            <person name="Lucas S."/>
            <person name="Lapidus A."/>
            <person name="Barry K."/>
            <person name="Detter J.C."/>
            <person name="Glavina del Rio T."/>
            <person name="Hammon N."/>
            <person name="Israni S."/>
            <person name="Pitluck S."/>
            <person name="Brettin T."/>
            <person name="Bruce D."/>
            <person name="Han C."/>
            <person name="Tapia R."/>
            <person name="Gilna P."/>
            <person name="Kiss H."/>
            <person name="Schmutz J."/>
            <person name="Larimer F."/>
            <person name="Land M."/>
            <person name="Kyrpides N."/>
            <person name="Ivanova N."/>
            <person name="Richardson P."/>
        </authorList>
    </citation>
    <scope>NUCLEOTIDE SEQUENCE [LARGE SCALE GENOMIC DNA]</scope>
    <source>
        <strain evidence="25">ATCC BAA-621 / DSM 15236 / T118</strain>
    </source>
</reference>
<feature type="binding site" description="covalent" evidence="21">
    <location>
        <position position="229"/>
    </location>
    <ligand>
        <name>heme c</name>
        <dbReference type="ChEBI" id="CHEBI:61717"/>
        <label>2</label>
    </ligand>
</feature>
<dbReference type="PIRSF" id="PIRSF000006">
    <property type="entry name" value="Cbb3-Cox_fixP"/>
    <property type="match status" value="1"/>
</dbReference>
<dbReference type="OrthoDB" id="9811281at2"/>
<dbReference type="InterPro" id="IPR009056">
    <property type="entry name" value="Cyt_c-like_dom"/>
</dbReference>
<keyword evidence="8 19" id="KW-0679">Respiratory chain</keyword>
<feature type="binding site" description="covalent" evidence="21">
    <location>
        <position position="232"/>
    </location>
    <ligand>
        <name>heme c</name>
        <dbReference type="ChEBI" id="CHEBI:61717"/>
        <label>2</label>
    </ligand>
</feature>
<evidence type="ECO:0000256" key="5">
    <source>
        <dbReference type="ARBA" id="ARBA00022475"/>
    </source>
</evidence>
<dbReference type="NCBIfam" id="TIGR00782">
    <property type="entry name" value="ccoP"/>
    <property type="match status" value="1"/>
</dbReference>
<dbReference type="STRING" id="338969.Rfer_1933"/>
<evidence type="ECO:0000256" key="3">
    <source>
        <dbReference type="ARBA" id="ARBA00006113"/>
    </source>
</evidence>
<evidence type="ECO:0000259" key="23">
    <source>
        <dbReference type="PROSITE" id="PS51007"/>
    </source>
</evidence>
<evidence type="ECO:0000256" key="14">
    <source>
        <dbReference type="ARBA" id="ARBA00022989"/>
    </source>
</evidence>
<keyword evidence="17 19" id="KW-0406">Ion transport</keyword>
<evidence type="ECO:0000313" key="25">
    <source>
        <dbReference type="Proteomes" id="UP000008332"/>
    </source>
</evidence>
<keyword evidence="15 19" id="KW-0560">Oxidoreductase</keyword>
<feature type="domain" description="Cytochrome c" evidence="23">
    <location>
        <begin position="130"/>
        <end position="210"/>
    </location>
</feature>
<comment type="pathway">
    <text evidence="2 19">Energy metabolism; oxidative phosphorylation.</text>
</comment>